<evidence type="ECO:0000259" key="2">
    <source>
        <dbReference type="PROSITE" id="PS50883"/>
    </source>
</evidence>
<keyword evidence="1" id="KW-0812">Transmembrane</keyword>
<accession>A0A810PYV4</accession>
<dbReference type="Pfam" id="PF00563">
    <property type="entry name" value="EAL"/>
    <property type="match status" value="1"/>
</dbReference>
<dbReference type="InterPro" id="IPR001633">
    <property type="entry name" value="EAL_dom"/>
</dbReference>
<evidence type="ECO:0000313" key="4">
    <source>
        <dbReference type="EMBL" id="BCK78866.1"/>
    </source>
</evidence>
<feature type="domain" description="GGDEF" evidence="3">
    <location>
        <begin position="360"/>
        <end position="494"/>
    </location>
</feature>
<dbReference type="InterPro" id="IPR000160">
    <property type="entry name" value="GGDEF_dom"/>
</dbReference>
<dbReference type="SMART" id="SM00052">
    <property type="entry name" value="EAL"/>
    <property type="match status" value="1"/>
</dbReference>
<dbReference type="PANTHER" id="PTHR33121">
    <property type="entry name" value="CYCLIC DI-GMP PHOSPHODIESTERASE PDEF"/>
    <property type="match status" value="1"/>
</dbReference>
<gene>
    <name evidence="4" type="ORF">MM35RIKEN_10580</name>
</gene>
<dbReference type="PANTHER" id="PTHR33121:SF79">
    <property type="entry name" value="CYCLIC DI-GMP PHOSPHODIESTERASE PDED-RELATED"/>
    <property type="match status" value="1"/>
</dbReference>
<keyword evidence="1" id="KW-0472">Membrane</keyword>
<dbReference type="SMART" id="SM00267">
    <property type="entry name" value="GGDEF"/>
    <property type="match status" value="1"/>
</dbReference>
<dbReference type="SUPFAM" id="SSF55073">
    <property type="entry name" value="Nucleotide cyclase"/>
    <property type="match status" value="1"/>
</dbReference>
<dbReference type="InterPro" id="IPR035919">
    <property type="entry name" value="EAL_sf"/>
</dbReference>
<dbReference type="RefSeq" id="WP_212819892.1">
    <property type="nucleotide sequence ID" value="NZ_AP023415.1"/>
</dbReference>
<organism evidence="4 5">
    <name type="scientific">Vescimonas fastidiosa</name>
    <dbReference type="NCBI Taxonomy" id="2714353"/>
    <lineage>
        <taxon>Bacteria</taxon>
        <taxon>Bacillati</taxon>
        <taxon>Bacillota</taxon>
        <taxon>Clostridia</taxon>
        <taxon>Eubacteriales</taxon>
        <taxon>Oscillospiraceae</taxon>
        <taxon>Vescimonas</taxon>
    </lineage>
</organism>
<evidence type="ECO:0008006" key="6">
    <source>
        <dbReference type="Google" id="ProtNLM"/>
    </source>
</evidence>
<feature type="transmembrane region" description="Helical" evidence="1">
    <location>
        <begin position="299"/>
        <end position="319"/>
    </location>
</feature>
<dbReference type="PROSITE" id="PS50887">
    <property type="entry name" value="GGDEF"/>
    <property type="match status" value="1"/>
</dbReference>
<dbReference type="AlphaFoldDB" id="A0A810PYV4"/>
<dbReference type="EMBL" id="AP023415">
    <property type="protein sequence ID" value="BCK78866.1"/>
    <property type="molecule type" value="Genomic_DNA"/>
</dbReference>
<evidence type="ECO:0000313" key="5">
    <source>
        <dbReference type="Proteomes" id="UP000681343"/>
    </source>
</evidence>
<dbReference type="Gene3D" id="3.30.70.270">
    <property type="match status" value="1"/>
</dbReference>
<name>A0A810PYV4_9FIRM</name>
<evidence type="ECO:0000256" key="1">
    <source>
        <dbReference type="SAM" id="Phobius"/>
    </source>
</evidence>
<dbReference type="SUPFAM" id="SSF141868">
    <property type="entry name" value="EAL domain-like"/>
    <property type="match status" value="1"/>
</dbReference>
<sequence length="761" mass="85799">MNKFLAKYGKASIFTLIVILCMSFLIHLFSVSSGYLQSIDRQALDRAENYAGEQAVQLQEQFGALKMRADYCASEVSEAGSLEGAVERLRSTGSGMRVADGDKFVAILYTKDGAVYTPGGDSVTGYSELTDLAEAKRSAVSRLFQYDNANMVFGVFAPCNSAYVDGVVLLYMRTAVSLEALVQESGQYISSVQASEFVLLCKHDGIILEKIRVGSAVDPGFGSVTEGLFKQIITDGDTMSRITTALSTGKQQSAVVEVGSVQYALSVRPLGSGCGGLILVGLYEMTELYGSGRQVLNTIWGTVAFLSLMLLGFLAFAIVDRIRTNRKIKTLTTVDADLDCLTRSGFEAEAQSIVNRLKGTQFAIVMLRVNNFRYISEQFGDRQNRAVLRFLRNCCAQAMLVSETFAYAGDGHYLLLLHYREKKALTSRLDGLYRQVVRYKFPQDDEYKLHISYSIYEVGREEDRSVGQMIDKLNIVDAKPTFKTGAVSLEFYGDTLRDNYLKKAEIEGRMQRAFENNEFHIFYQPKYNLKRGGMDGSEILVRWFDTKIDRYRTPGEFLPIFEENGFINNLDRFVFYKACENAASTAKKGEPIYPFSVNVSRVTAIQPDFLEYYKRIKQKFGIRDRFITVEFTESFAYENYEYLSGVMRELHEAGFLCSLDDFGTGYSSFAALKVLDFDEIKIDKELLASGPHPDRDKLLLQSVIDMAHKLSPKITQEGVEDAETFRQMEEMGCDVIQGYYFSKPMKFSDYREFIQMNRGRL</sequence>
<dbReference type="InterPro" id="IPR043128">
    <property type="entry name" value="Rev_trsase/Diguanyl_cyclase"/>
</dbReference>
<dbReference type="InterPro" id="IPR029787">
    <property type="entry name" value="Nucleotide_cyclase"/>
</dbReference>
<reference evidence="4" key="1">
    <citation type="submission" date="2020-09" db="EMBL/GenBank/DDBJ databases">
        <title>New species isolated from human feces.</title>
        <authorList>
            <person name="Kitahara M."/>
            <person name="Shigeno Y."/>
            <person name="Shime M."/>
            <person name="Matsumoto Y."/>
            <person name="Nakamura S."/>
            <person name="Motooka D."/>
            <person name="Fukuoka S."/>
            <person name="Nishikawa H."/>
            <person name="Benno Y."/>
        </authorList>
    </citation>
    <scope>NUCLEOTIDE SEQUENCE</scope>
    <source>
        <strain evidence="4">MM35</strain>
    </source>
</reference>
<dbReference type="GO" id="GO:0071111">
    <property type="term" value="F:cyclic-guanylate-specific phosphodiesterase activity"/>
    <property type="evidence" value="ECO:0007669"/>
    <property type="project" value="InterPro"/>
</dbReference>
<dbReference type="KEGG" id="vfa:MM35RIKEN_10580"/>
<proteinExistence type="predicted"/>
<keyword evidence="1" id="KW-1133">Transmembrane helix</keyword>
<keyword evidence="5" id="KW-1185">Reference proteome</keyword>
<protein>
    <recommendedName>
        <fullName evidence="6">EAL domain-containing protein</fullName>
    </recommendedName>
</protein>
<feature type="transmembrane region" description="Helical" evidence="1">
    <location>
        <begin position="12"/>
        <end position="36"/>
    </location>
</feature>
<dbReference type="PROSITE" id="PS50883">
    <property type="entry name" value="EAL"/>
    <property type="match status" value="1"/>
</dbReference>
<dbReference type="Proteomes" id="UP000681343">
    <property type="component" value="Chromosome"/>
</dbReference>
<dbReference type="InterPro" id="IPR050706">
    <property type="entry name" value="Cyclic-di-GMP_PDE-like"/>
</dbReference>
<evidence type="ECO:0000259" key="3">
    <source>
        <dbReference type="PROSITE" id="PS50887"/>
    </source>
</evidence>
<dbReference type="Gene3D" id="3.20.20.450">
    <property type="entry name" value="EAL domain"/>
    <property type="match status" value="1"/>
</dbReference>
<dbReference type="CDD" id="cd01948">
    <property type="entry name" value="EAL"/>
    <property type="match status" value="1"/>
</dbReference>
<feature type="domain" description="EAL" evidence="2">
    <location>
        <begin position="503"/>
        <end position="758"/>
    </location>
</feature>